<evidence type="ECO:0000313" key="3">
    <source>
        <dbReference type="Proteomes" id="UP000186817"/>
    </source>
</evidence>
<feature type="region of interest" description="Disordered" evidence="1">
    <location>
        <begin position="155"/>
        <end position="201"/>
    </location>
</feature>
<accession>A0A1Q9C6B1</accession>
<dbReference type="AlphaFoldDB" id="A0A1Q9C6B1"/>
<organism evidence="2 3">
    <name type="scientific">Symbiodinium microadriaticum</name>
    <name type="common">Dinoflagellate</name>
    <name type="synonym">Zooxanthella microadriatica</name>
    <dbReference type="NCBI Taxonomy" id="2951"/>
    <lineage>
        <taxon>Eukaryota</taxon>
        <taxon>Sar</taxon>
        <taxon>Alveolata</taxon>
        <taxon>Dinophyceae</taxon>
        <taxon>Suessiales</taxon>
        <taxon>Symbiodiniaceae</taxon>
        <taxon>Symbiodinium</taxon>
    </lineage>
</organism>
<comment type="caution">
    <text evidence="2">The sequence shown here is derived from an EMBL/GenBank/DDBJ whole genome shotgun (WGS) entry which is preliminary data.</text>
</comment>
<evidence type="ECO:0000256" key="1">
    <source>
        <dbReference type="SAM" id="MobiDB-lite"/>
    </source>
</evidence>
<dbReference type="Proteomes" id="UP000186817">
    <property type="component" value="Unassembled WGS sequence"/>
</dbReference>
<dbReference type="EMBL" id="LSRX01001610">
    <property type="protein sequence ID" value="OLP78450.1"/>
    <property type="molecule type" value="Genomic_DNA"/>
</dbReference>
<feature type="compositionally biased region" description="Low complexity" evidence="1">
    <location>
        <begin position="178"/>
        <end position="201"/>
    </location>
</feature>
<name>A0A1Q9C6B1_SYMMI</name>
<protein>
    <submittedName>
        <fullName evidence="2">Uncharacterized protein</fullName>
    </submittedName>
</protein>
<evidence type="ECO:0000313" key="2">
    <source>
        <dbReference type="EMBL" id="OLP78450.1"/>
    </source>
</evidence>
<sequence length="261" mass="27952">MAKRIVFFFQLHEPGATFEHLKGVRVLTDQGMLVKPTPKYLHSMLDILGMQTANTAPTPELPGKMDDPGAPAEVPSRQLIVMSNPDNCSPHLTFAAGARSDKGLYEFCDQCKSSEVHKAELSANSANSRLATWLAARKLPRPDLQLSMDVLQRVRSTSAAGPGPELHGQPAGWRPGGAASSKVPSTATAATATAATSMASAEDADALETRRLTLHLTRSCQAADAAYAWHASAGMQGTQGTFFFHKNRSKETDRRNALLAA</sequence>
<gene>
    <name evidence="2" type="ORF">AK812_SmicGene41365</name>
</gene>
<keyword evidence="3" id="KW-1185">Reference proteome</keyword>
<proteinExistence type="predicted"/>
<reference evidence="2 3" key="1">
    <citation type="submission" date="2016-02" db="EMBL/GenBank/DDBJ databases">
        <title>Genome analysis of coral dinoflagellate symbionts highlights evolutionary adaptations to a symbiotic lifestyle.</title>
        <authorList>
            <person name="Aranda M."/>
            <person name="Li Y."/>
            <person name="Liew Y.J."/>
            <person name="Baumgarten S."/>
            <person name="Simakov O."/>
            <person name="Wilson M."/>
            <person name="Piel J."/>
            <person name="Ashoor H."/>
            <person name="Bougouffa S."/>
            <person name="Bajic V.B."/>
            <person name="Ryu T."/>
            <person name="Ravasi T."/>
            <person name="Bayer T."/>
            <person name="Micklem G."/>
            <person name="Kim H."/>
            <person name="Bhak J."/>
            <person name="Lajeunesse T.C."/>
            <person name="Voolstra C.R."/>
        </authorList>
    </citation>
    <scope>NUCLEOTIDE SEQUENCE [LARGE SCALE GENOMIC DNA]</scope>
    <source>
        <strain evidence="2 3">CCMP2467</strain>
    </source>
</reference>